<dbReference type="EMBL" id="JAYMFH010000012">
    <property type="protein sequence ID" value="MEC4295404.1"/>
    <property type="molecule type" value="Genomic_DNA"/>
</dbReference>
<evidence type="ECO:0000256" key="1">
    <source>
        <dbReference type="ARBA" id="ARBA00009437"/>
    </source>
</evidence>
<reference evidence="6 7" key="1">
    <citation type="submission" date="2024-01" db="EMBL/GenBank/DDBJ databases">
        <title>novel species in genus Adlercreutzia.</title>
        <authorList>
            <person name="Liu X."/>
        </authorList>
    </citation>
    <scope>NUCLEOTIDE SEQUENCE [LARGE SCALE GENOMIC DNA]</scope>
    <source>
        <strain evidence="6 7">R22</strain>
    </source>
</reference>
<dbReference type="PROSITE" id="PS50931">
    <property type="entry name" value="HTH_LYSR"/>
    <property type="match status" value="1"/>
</dbReference>
<dbReference type="PRINTS" id="PR00039">
    <property type="entry name" value="HTHLYSR"/>
</dbReference>
<sequence length="308" mass="34358">MRISYLEEFIVLASYSKLTTAARALHMSHSALSQHLAALEKELGCELFSRNGGFELASEGEVALEHAQKVVFEYNELLHSCSVFDESVVRLRTSDYEICNPVLERAREPFLERHPEMRVVITSDAYQRPDPIDLLVEGDRDVAILLVVRGSGQHAEDMVPDDVRWMRDGAYRLVFAVKDDHPCAGKSVLSAEDLDGATVVSSLCPSSILLMDGVSRFLEAHGVRIRPSFKQVSDNADALYGDLGNRFALLYEPLGGFLEELEVPAAPGRFEEDVIADAYILYRPESLSEFQLEYLELARELNHPAAPS</sequence>
<keyword evidence="3" id="KW-0238">DNA-binding</keyword>
<dbReference type="InterPro" id="IPR036388">
    <property type="entry name" value="WH-like_DNA-bd_sf"/>
</dbReference>
<name>A0ABU6J0V9_9ACTN</name>
<evidence type="ECO:0000256" key="3">
    <source>
        <dbReference type="ARBA" id="ARBA00023125"/>
    </source>
</evidence>
<dbReference type="SUPFAM" id="SSF46785">
    <property type="entry name" value="Winged helix' DNA-binding domain"/>
    <property type="match status" value="1"/>
</dbReference>
<comment type="caution">
    <text evidence="6">The sequence shown here is derived from an EMBL/GenBank/DDBJ whole genome shotgun (WGS) entry which is preliminary data.</text>
</comment>
<dbReference type="Pfam" id="PF03466">
    <property type="entry name" value="LysR_substrate"/>
    <property type="match status" value="1"/>
</dbReference>
<keyword evidence="2" id="KW-0805">Transcription regulation</keyword>
<dbReference type="InterPro" id="IPR036390">
    <property type="entry name" value="WH_DNA-bd_sf"/>
</dbReference>
<dbReference type="Proteomes" id="UP001343724">
    <property type="component" value="Unassembled WGS sequence"/>
</dbReference>
<evidence type="ECO:0000256" key="2">
    <source>
        <dbReference type="ARBA" id="ARBA00023015"/>
    </source>
</evidence>
<comment type="similarity">
    <text evidence="1">Belongs to the LysR transcriptional regulatory family.</text>
</comment>
<dbReference type="Pfam" id="PF00126">
    <property type="entry name" value="HTH_1"/>
    <property type="match status" value="1"/>
</dbReference>
<dbReference type="Gene3D" id="3.40.190.10">
    <property type="entry name" value="Periplasmic binding protein-like II"/>
    <property type="match status" value="2"/>
</dbReference>
<gene>
    <name evidence="6" type="ORF">VJ920_08775</name>
</gene>
<dbReference type="InterPro" id="IPR000847">
    <property type="entry name" value="LysR_HTH_N"/>
</dbReference>
<evidence type="ECO:0000259" key="5">
    <source>
        <dbReference type="PROSITE" id="PS50931"/>
    </source>
</evidence>
<evidence type="ECO:0000313" key="7">
    <source>
        <dbReference type="Proteomes" id="UP001343724"/>
    </source>
</evidence>
<evidence type="ECO:0000256" key="4">
    <source>
        <dbReference type="ARBA" id="ARBA00023163"/>
    </source>
</evidence>
<protein>
    <submittedName>
        <fullName evidence="6">LysR family transcriptional regulator</fullName>
    </submittedName>
</protein>
<dbReference type="InterPro" id="IPR005119">
    <property type="entry name" value="LysR_subst-bd"/>
</dbReference>
<proteinExistence type="inferred from homology"/>
<feature type="domain" description="HTH lysR-type" evidence="5">
    <location>
        <begin position="1"/>
        <end position="57"/>
    </location>
</feature>
<organism evidence="6 7">
    <name type="scientific">Adlercreutzia shanghongiae</name>
    <dbReference type="NCBI Taxonomy" id="3111773"/>
    <lineage>
        <taxon>Bacteria</taxon>
        <taxon>Bacillati</taxon>
        <taxon>Actinomycetota</taxon>
        <taxon>Coriobacteriia</taxon>
        <taxon>Eggerthellales</taxon>
        <taxon>Eggerthellaceae</taxon>
        <taxon>Adlercreutzia</taxon>
    </lineage>
</organism>
<evidence type="ECO:0000313" key="6">
    <source>
        <dbReference type="EMBL" id="MEC4295404.1"/>
    </source>
</evidence>
<dbReference type="PANTHER" id="PTHR30346:SF0">
    <property type="entry name" value="HCA OPERON TRANSCRIPTIONAL ACTIVATOR HCAR"/>
    <property type="match status" value="1"/>
</dbReference>
<keyword evidence="4" id="KW-0804">Transcription</keyword>
<dbReference type="SUPFAM" id="SSF53850">
    <property type="entry name" value="Periplasmic binding protein-like II"/>
    <property type="match status" value="1"/>
</dbReference>
<accession>A0ABU6J0V9</accession>
<dbReference type="RefSeq" id="WP_326454904.1">
    <property type="nucleotide sequence ID" value="NZ_JAYMFH010000012.1"/>
</dbReference>
<keyword evidence="7" id="KW-1185">Reference proteome</keyword>
<dbReference type="Gene3D" id="1.10.10.10">
    <property type="entry name" value="Winged helix-like DNA-binding domain superfamily/Winged helix DNA-binding domain"/>
    <property type="match status" value="1"/>
</dbReference>
<dbReference type="PANTHER" id="PTHR30346">
    <property type="entry name" value="TRANSCRIPTIONAL DUAL REGULATOR HCAR-RELATED"/>
    <property type="match status" value="1"/>
</dbReference>